<gene>
    <name evidence="12" type="ORF">KOI35_10505</name>
</gene>
<dbReference type="PANTHER" id="PTHR24421:SF10">
    <property type="entry name" value="NITRATE_NITRITE SENSOR PROTEIN NARQ"/>
    <property type="match status" value="1"/>
</dbReference>
<keyword evidence="10" id="KW-0472">Membrane</keyword>
<keyword evidence="9" id="KW-0175">Coiled coil</keyword>
<evidence type="ECO:0000256" key="5">
    <source>
        <dbReference type="ARBA" id="ARBA00022741"/>
    </source>
</evidence>
<dbReference type="InterPro" id="IPR011712">
    <property type="entry name" value="Sig_transdc_His_kin_sub3_dim/P"/>
</dbReference>
<evidence type="ECO:0000256" key="7">
    <source>
        <dbReference type="ARBA" id="ARBA00022840"/>
    </source>
</evidence>
<keyword evidence="8" id="KW-0902">Two-component regulatory system</keyword>
<evidence type="ECO:0000256" key="3">
    <source>
        <dbReference type="ARBA" id="ARBA00022553"/>
    </source>
</evidence>
<keyword evidence="10" id="KW-0812">Transmembrane</keyword>
<evidence type="ECO:0000256" key="9">
    <source>
        <dbReference type="SAM" id="Coils"/>
    </source>
</evidence>
<evidence type="ECO:0000256" key="4">
    <source>
        <dbReference type="ARBA" id="ARBA00022679"/>
    </source>
</evidence>
<dbReference type="InterPro" id="IPR050482">
    <property type="entry name" value="Sensor_HK_TwoCompSys"/>
</dbReference>
<keyword evidence="6" id="KW-0418">Kinase</keyword>
<proteinExistence type="predicted"/>
<evidence type="ECO:0000256" key="2">
    <source>
        <dbReference type="ARBA" id="ARBA00012438"/>
    </source>
</evidence>
<organism evidence="12 13">
    <name type="scientific">Paractinoplanes bogorensis</name>
    <dbReference type="NCBI Taxonomy" id="1610840"/>
    <lineage>
        <taxon>Bacteria</taxon>
        <taxon>Bacillati</taxon>
        <taxon>Actinomycetota</taxon>
        <taxon>Actinomycetes</taxon>
        <taxon>Micromonosporales</taxon>
        <taxon>Micromonosporaceae</taxon>
        <taxon>Paractinoplanes</taxon>
    </lineage>
</organism>
<feature type="domain" description="Signal transduction histidine kinase subgroup 3 dimerisation and phosphoacceptor" evidence="11">
    <location>
        <begin position="124"/>
        <end position="148"/>
    </location>
</feature>
<dbReference type="Gene3D" id="1.20.5.1930">
    <property type="match status" value="1"/>
</dbReference>
<sequence length="196" mass="21220">MDLPVGTRHYPRRHGAFRTAGGHDRGRGGGRALHLVVAPVPVRRAGLRAAGRAVLLERRRRPLPVLAAVVVLTGAGQLSGFAAVVWAAALTMRFVRQQRVTAAERRDAAERERTQLTRLAVAEERATIARELHDIVAHSLFLVTASTDVSLLPPELVDVVRAQPEIGAVRPDVQTDGGLSILLDLAGRSGARRLRR</sequence>
<evidence type="ECO:0000313" key="12">
    <source>
        <dbReference type="EMBL" id="MBU2663920.1"/>
    </source>
</evidence>
<accession>A0ABS5YKC5</accession>
<evidence type="ECO:0000256" key="6">
    <source>
        <dbReference type="ARBA" id="ARBA00022777"/>
    </source>
</evidence>
<evidence type="ECO:0000256" key="8">
    <source>
        <dbReference type="ARBA" id="ARBA00023012"/>
    </source>
</evidence>
<evidence type="ECO:0000259" key="11">
    <source>
        <dbReference type="Pfam" id="PF07730"/>
    </source>
</evidence>
<feature type="transmembrane region" description="Helical" evidence="10">
    <location>
        <begin position="65"/>
        <end position="89"/>
    </location>
</feature>
<protein>
    <recommendedName>
        <fullName evidence="2">histidine kinase</fullName>
        <ecNumber evidence="2">2.7.13.3</ecNumber>
    </recommendedName>
</protein>
<evidence type="ECO:0000313" key="13">
    <source>
        <dbReference type="Proteomes" id="UP001519654"/>
    </source>
</evidence>
<dbReference type="PANTHER" id="PTHR24421">
    <property type="entry name" value="NITRATE/NITRITE SENSOR PROTEIN NARX-RELATED"/>
    <property type="match status" value="1"/>
</dbReference>
<feature type="coiled-coil region" evidence="9">
    <location>
        <begin position="92"/>
        <end position="126"/>
    </location>
</feature>
<keyword evidence="5" id="KW-0547">Nucleotide-binding</keyword>
<dbReference type="EC" id="2.7.13.3" evidence="2"/>
<keyword evidence="13" id="KW-1185">Reference proteome</keyword>
<comment type="caution">
    <text evidence="12">The sequence shown here is derived from an EMBL/GenBank/DDBJ whole genome shotgun (WGS) entry which is preliminary data.</text>
</comment>
<reference evidence="12 13" key="1">
    <citation type="submission" date="2021-06" db="EMBL/GenBank/DDBJ databases">
        <title>Actinoplanes lichenicola sp. nov., and Actinoplanes ovalisporus sp. nov., isolated from lichen in Thailand.</title>
        <authorList>
            <person name="Saeng-In P."/>
            <person name="Kanchanasin P."/>
            <person name="Yuki M."/>
            <person name="Kudo T."/>
            <person name="Ohkuma M."/>
            <person name="Phongsopitanun W."/>
            <person name="Tanasupawat S."/>
        </authorList>
    </citation>
    <scope>NUCLEOTIDE SEQUENCE [LARGE SCALE GENOMIC DNA]</scope>
    <source>
        <strain evidence="12 13">NBRC 110975</strain>
    </source>
</reference>
<keyword evidence="4" id="KW-0808">Transferase</keyword>
<keyword evidence="10" id="KW-1133">Transmembrane helix</keyword>
<evidence type="ECO:0000256" key="1">
    <source>
        <dbReference type="ARBA" id="ARBA00000085"/>
    </source>
</evidence>
<comment type="catalytic activity">
    <reaction evidence="1">
        <text>ATP + protein L-histidine = ADP + protein N-phospho-L-histidine.</text>
        <dbReference type="EC" id="2.7.13.3"/>
    </reaction>
</comment>
<keyword evidence="3" id="KW-0597">Phosphoprotein</keyword>
<dbReference type="Proteomes" id="UP001519654">
    <property type="component" value="Unassembled WGS sequence"/>
</dbReference>
<evidence type="ECO:0000256" key="10">
    <source>
        <dbReference type="SAM" id="Phobius"/>
    </source>
</evidence>
<keyword evidence="7" id="KW-0067">ATP-binding</keyword>
<name>A0ABS5YKC5_9ACTN</name>
<dbReference type="Pfam" id="PF07730">
    <property type="entry name" value="HisKA_3"/>
    <property type="match status" value="1"/>
</dbReference>
<dbReference type="EMBL" id="JAHKKG010000003">
    <property type="protein sequence ID" value="MBU2663920.1"/>
    <property type="molecule type" value="Genomic_DNA"/>
</dbReference>